<sequence length="31" mass="3453">MTLGSAMTGGIVRVGRMIAAARRHRLRLMNR</sequence>
<evidence type="ECO:0000313" key="1">
    <source>
        <dbReference type="EMBL" id="EQA98436.1"/>
    </source>
</evidence>
<proteinExistence type="predicted"/>
<keyword evidence="2" id="KW-1185">Reference proteome</keyword>
<organism evidence="1 2">
    <name type="scientific">Sphingobium baderi LL03</name>
    <dbReference type="NCBI Taxonomy" id="1114964"/>
    <lineage>
        <taxon>Bacteria</taxon>
        <taxon>Pseudomonadati</taxon>
        <taxon>Pseudomonadota</taxon>
        <taxon>Alphaproteobacteria</taxon>
        <taxon>Sphingomonadales</taxon>
        <taxon>Sphingomonadaceae</taxon>
        <taxon>Sphingobium</taxon>
    </lineage>
</organism>
<dbReference type="AlphaFoldDB" id="T0GCN9"/>
<dbReference type="EMBL" id="ATIB01000081">
    <property type="protein sequence ID" value="EQA98436.1"/>
    <property type="molecule type" value="Genomic_DNA"/>
</dbReference>
<dbReference type="Proteomes" id="UP000015524">
    <property type="component" value="Unassembled WGS sequence"/>
</dbReference>
<reference evidence="1 2" key="1">
    <citation type="journal article" date="2013" name="Genome Announc.">
        <title>Draft Genome Sequence of a Hexachlorocyclohexane-Degrading Bacterium, Sphingobium baderi Strain LL03T.</title>
        <authorList>
            <person name="Kaur J."/>
            <person name="Verma H."/>
            <person name="Tripathi C."/>
            <person name="Khurana J.P."/>
            <person name="Lal R."/>
        </authorList>
    </citation>
    <scope>NUCLEOTIDE SEQUENCE [LARGE SCALE GENOMIC DNA]</scope>
    <source>
        <strain evidence="1 2">LL03</strain>
    </source>
</reference>
<accession>T0GCN9</accession>
<comment type="caution">
    <text evidence="1">The sequence shown here is derived from an EMBL/GenBank/DDBJ whole genome shotgun (WGS) entry which is preliminary data.</text>
</comment>
<evidence type="ECO:0000313" key="2">
    <source>
        <dbReference type="Proteomes" id="UP000015524"/>
    </source>
</evidence>
<gene>
    <name evidence="1" type="ORF">L485_17290</name>
</gene>
<protein>
    <submittedName>
        <fullName evidence="1">Uncharacterized protein</fullName>
    </submittedName>
</protein>
<name>T0GCN9_9SPHN</name>